<sequence>MADLALGLIGAADVGLKASRWGVRLYELCKSLKNAPEEIQERTLRVETCWMKISKQLDLTRTVINALDDEHRQLHHMATMKTLEKLQCVYDELLSISCTIKPKGPGDNSASESSLRGLGRTRAKYAFKKQQLDAAIMELESWQHIHDNSWLMIIHMAKGMMTSEEQLRVPVGAATSLATTAAATVSRDSFLPISVLHSAVTTCINMSDNLVATIGNEEFIIDTFSCARPPKGMACAVSRDVRSLVRKLQINDTQRPGLLRCKGAMKEDVESTTQFSLLFRFPPHSSRPQCLREALQSGTQPSLSDIVKIGQHIAEAISFVHVSGFVHKNIRPETILVYRDVRSTSPSAFLAGFEKFRLDGGLTAKLGDDSWAQNVYCHPDRCGTSLNQAYIMQHDIYSLGVCLLEIGLWQSFIHQNRPGTGFNDLFESTDSSQRLFASLVGINYASVKDGLVSMAESRLPSRVGTLYANVVKTCLTCLDTENNDFGDESEFLDLDGILVGVRYIEKVLVGLRAIHI</sequence>
<evidence type="ECO:0000313" key="2">
    <source>
        <dbReference type="Proteomes" id="UP001143910"/>
    </source>
</evidence>
<keyword evidence="2" id="KW-1185">Reference proteome</keyword>
<comment type="caution">
    <text evidence="1">The sequence shown here is derived from an EMBL/GenBank/DDBJ whole genome shotgun (WGS) entry which is preliminary data.</text>
</comment>
<dbReference type="Proteomes" id="UP001143910">
    <property type="component" value="Unassembled WGS sequence"/>
</dbReference>
<accession>A0ACC1N102</accession>
<reference evidence="1" key="1">
    <citation type="submission" date="2022-08" db="EMBL/GenBank/DDBJ databases">
        <title>Genome Sequence of Lecanicillium fungicola.</title>
        <authorList>
            <person name="Buettner E."/>
        </authorList>
    </citation>
    <scope>NUCLEOTIDE SEQUENCE</scope>
    <source>
        <strain evidence="1">Babe33</strain>
    </source>
</reference>
<evidence type="ECO:0000313" key="1">
    <source>
        <dbReference type="EMBL" id="KAJ2972589.1"/>
    </source>
</evidence>
<protein>
    <submittedName>
        <fullName evidence="1">Uncharacterized protein</fullName>
    </submittedName>
</protein>
<proteinExistence type="predicted"/>
<dbReference type="EMBL" id="JANJQO010001118">
    <property type="protein sequence ID" value="KAJ2972589.1"/>
    <property type="molecule type" value="Genomic_DNA"/>
</dbReference>
<name>A0ACC1N102_9HYPO</name>
<gene>
    <name evidence="1" type="ORF">NQ176_g7071</name>
</gene>
<organism evidence="1 2">
    <name type="scientific">Zarea fungicola</name>
    <dbReference type="NCBI Taxonomy" id="93591"/>
    <lineage>
        <taxon>Eukaryota</taxon>
        <taxon>Fungi</taxon>
        <taxon>Dikarya</taxon>
        <taxon>Ascomycota</taxon>
        <taxon>Pezizomycotina</taxon>
        <taxon>Sordariomycetes</taxon>
        <taxon>Hypocreomycetidae</taxon>
        <taxon>Hypocreales</taxon>
        <taxon>Cordycipitaceae</taxon>
        <taxon>Zarea</taxon>
    </lineage>
</organism>